<feature type="transmembrane region" description="Helical" evidence="3">
    <location>
        <begin position="250"/>
        <end position="268"/>
    </location>
</feature>
<sequence length="310" mass="32827">DRDIMDVLEAITKATPAGAPLFPYTLARYRKLMKEVEASLGLSAGWGPHSPRAGWASDSRAEGLSFEEVRERGRWIWDASLRIYLDIAGASHILTQLNTRGFAQQLYWLKRGWIQYFPASVFDVSSGMVRDRNTGQWGWPQALPENVSPLPQTPGTPGSWMQIQSPASSGASRAATPPGPVKVFTPPSATSPGTPPPSTTLAAVPTEAAGHIIPGGLKFVPQGVRAPATRVAKGSRVKAIAGFCKVVRPALGPCFCPLIVLVALFVVFPASVFPNFTRSADAAAHLVEDVAGAGGAVALAARNFTMAVSS</sequence>
<evidence type="ECO:0000313" key="5">
    <source>
        <dbReference type="Proteomes" id="UP001189429"/>
    </source>
</evidence>
<feature type="region of interest" description="Disordered" evidence="2">
    <location>
        <begin position="145"/>
        <end position="198"/>
    </location>
</feature>
<dbReference type="SUPFAM" id="SSF56349">
    <property type="entry name" value="DNA breaking-rejoining enzymes"/>
    <property type="match status" value="1"/>
</dbReference>
<organism evidence="4 5">
    <name type="scientific">Prorocentrum cordatum</name>
    <dbReference type="NCBI Taxonomy" id="2364126"/>
    <lineage>
        <taxon>Eukaryota</taxon>
        <taxon>Sar</taxon>
        <taxon>Alveolata</taxon>
        <taxon>Dinophyceae</taxon>
        <taxon>Prorocentrales</taxon>
        <taxon>Prorocentraceae</taxon>
        <taxon>Prorocentrum</taxon>
    </lineage>
</organism>
<protein>
    <submittedName>
        <fullName evidence="4">Uncharacterized protein</fullName>
    </submittedName>
</protein>
<keyword evidence="3" id="KW-0472">Membrane</keyword>
<evidence type="ECO:0000256" key="2">
    <source>
        <dbReference type="SAM" id="MobiDB-lite"/>
    </source>
</evidence>
<feature type="non-terminal residue" evidence="4">
    <location>
        <position position="310"/>
    </location>
</feature>
<keyword evidence="5" id="KW-1185">Reference proteome</keyword>
<keyword evidence="1" id="KW-0233">DNA recombination</keyword>
<dbReference type="EMBL" id="CAUYUJ010000581">
    <property type="protein sequence ID" value="CAK0791431.1"/>
    <property type="molecule type" value="Genomic_DNA"/>
</dbReference>
<evidence type="ECO:0000256" key="3">
    <source>
        <dbReference type="SAM" id="Phobius"/>
    </source>
</evidence>
<dbReference type="Proteomes" id="UP001189429">
    <property type="component" value="Unassembled WGS sequence"/>
</dbReference>
<accession>A0ABN9PEV4</accession>
<dbReference type="InterPro" id="IPR011010">
    <property type="entry name" value="DNA_brk_join_enz"/>
</dbReference>
<comment type="caution">
    <text evidence="4">The sequence shown here is derived from an EMBL/GenBank/DDBJ whole genome shotgun (WGS) entry which is preliminary data.</text>
</comment>
<proteinExistence type="predicted"/>
<dbReference type="InterPro" id="IPR013762">
    <property type="entry name" value="Integrase-like_cat_sf"/>
</dbReference>
<evidence type="ECO:0000313" key="4">
    <source>
        <dbReference type="EMBL" id="CAK0791431.1"/>
    </source>
</evidence>
<feature type="compositionally biased region" description="Polar residues" evidence="2">
    <location>
        <begin position="149"/>
        <end position="171"/>
    </location>
</feature>
<dbReference type="Gene3D" id="1.10.443.10">
    <property type="entry name" value="Intergrase catalytic core"/>
    <property type="match status" value="1"/>
</dbReference>
<feature type="non-terminal residue" evidence="4">
    <location>
        <position position="1"/>
    </location>
</feature>
<reference evidence="4" key="1">
    <citation type="submission" date="2023-10" db="EMBL/GenBank/DDBJ databases">
        <authorList>
            <person name="Chen Y."/>
            <person name="Shah S."/>
            <person name="Dougan E. K."/>
            <person name="Thang M."/>
            <person name="Chan C."/>
        </authorList>
    </citation>
    <scope>NUCLEOTIDE SEQUENCE [LARGE SCALE GENOMIC DNA]</scope>
</reference>
<keyword evidence="3" id="KW-1133">Transmembrane helix</keyword>
<keyword evidence="3" id="KW-0812">Transmembrane</keyword>
<gene>
    <name evidence="4" type="ORF">PCOR1329_LOCUS2320</name>
</gene>
<evidence type="ECO:0000256" key="1">
    <source>
        <dbReference type="ARBA" id="ARBA00023172"/>
    </source>
</evidence>
<name>A0ABN9PEV4_9DINO</name>